<accession>Q65QS7</accession>
<dbReference type="KEGG" id="msu:MS2076"/>
<dbReference type="EMBL" id="AE016827">
    <property type="protein sequence ID" value="AAU38683.1"/>
    <property type="molecule type" value="Genomic_DNA"/>
</dbReference>
<dbReference type="Proteomes" id="UP000000607">
    <property type="component" value="Chromosome"/>
</dbReference>
<dbReference type="AlphaFoldDB" id="Q65QS7"/>
<keyword evidence="2" id="KW-1185">Reference proteome</keyword>
<evidence type="ECO:0000313" key="1">
    <source>
        <dbReference type="EMBL" id="AAU38683.1"/>
    </source>
</evidence>
<reference evidence="1 2" key="1">
    <citation type="journal article" date="2004" name="Nat. Biotechnol.">
        <title>The genome sequence of the capnophilic rumen bacterium Mannheimia succiniciproducens.</title>
        <authorList>
            <person name="Hong S.H."/>
            <person name="Kim J.S."/>
            <person name="Lee S.Y."/>
            <person name="In Y.H."/>
            <person name="Choi S.S."/>
            <person name="Rih J.-K."/>
            <person name="Kim C.H."/>
            <person name="Jeong H."/>
            <person name="Hur C.G."/>
            <person name="Kim J.J."/>
        </authorList>
    </citation>
    <scope>NUCLEOTIDE SEQUENCE [LARGE SCALE GENOMIC DNA]</scope>
    <source>
        <strain evidence="2">KCTC 0769BP / MBEL55E</strain>
    </source>
</reference>
<sequence>MIQFIWRFYATHSTGSRFNIQSLNSRILAVKKLAEIAAGIAYIR</sequence>
<proteinExistence type="predicted"/>
<name>Q65QS7_MANSM</name>
<gene>
    <name evidence="1" type="ordered locus">MS2076</name>
</gene>
<protein>
    <submittedName>
        <fullName evidence="1">Uncharacterized protein</fullName>
    </submittedName>
</protein>
<organism evidence="1 2">
    <name type="scientific">Mannheimia succiniciproducens (strain KCTC 0769BP / MBEL55E)</name>
    <dbReference type="NCBI Taxonomy" id="221988"/>
    <lineage>
        <taxon>Bacteria</taxon>
        <taxon>Pseudomonadati</taxon>
        <taxon>Pseudomonadota</taxon>
        <taxon>Gammaproteobacteria</taxon>
        <taxon>Pasteurellales</taxon>
        <taxon>Pasteurellaceae</taxon>
        <taxon>Basfia</taxon>
    </lineage>
</organism>
<dbReference type="HOGENOM" id="CLU_3218329_0_0_6"/>
<evidence type="ECO:0000313" key="2">
    <source>
        <dbReference type="Proteomes" id="UP000000607"/>
    </source>
</evidence>